<dbReference type="Gene3D" id="3.40.50.150">
    <property type="entry name" value="Vaccinia Virus protein VP39"/>
    <property type="match status" value="1"/>
</dbReference>
<name>F0Z732_DICPU</name>
<accession>F0Z732</accession>
<protein>
    <submittedName>
        <fullName evidence="1">Uncharacterized protein</fullName>
    </submittedName>
</protein>
<dbReference type="VEuPathDB" id="AmoebaDB:DICPUDRAFT_74204"/>
<dbReference type="EMBL" id="GL870944">
    <property type="protein sequence ID" value="EGC40304.1"/>
    <property type="molecule type" value="Genomic_DNA"/>
</dbReference>
<dbReference type="GeneID" id="10509106"/>
<gene>
    <name evidence="1" type="ORF">DICPUDRAFT_74204</name>
</gene>
<dbReference type="AlphaFoldDB" id="F0Z732"/>
<dbReference type="Proteomes" id="UP000001064">
    <property type="component" value="Unassembled WGS sequence"/>
</dbReference>
<evidence type="ECO:0000313" key="1">
    <source>
        <dbReference type="EMBL" id="EGC40304.1"/>
    </source>
</evidence>
<dbReference type="InParanoid" id="F0Z732"/>
<keyword evidence="2" id="KW-1185">Reference proteome</keyword>
<dbReference type="RefSeq" id="XP_003283240.1">
    <property type="nucleotide sequence ID" value="XM_003283192.1"/>
</dbReference>
<proteinExistence type="predicted"/>
<dbReference type="KEGG" id="dpp:DICPUDRAFT_74204"/>
<evidence type="ECO:0000313" key="2">
    <source>
        <dbReference type="Proteomes" id="UP000001064"/>
    </source>
</evidence>
<dbReference type="InterPro" id="IPR029063">
    <property type="entry name" value="SAM-dependent_MTases_sf"/>
</dbReference>
<reference evidence="2" key="1">
    <citation type="journal article" date="2011" name="Genome Biol.">
        <title>Comparative genomics of the social amoebae Dictyostelium discoideum and Dictyostelium purpureum.</title>
        <authorList>
            <consortium name="US DOE Joint Genome Institute (JGI-PGF)"/>
            <person name="Sucgang R."/>
            <person name="Kuo A."/>
            <person name="Tian X."/>
            <person name="Salerno W."/>
            <person name="Parikh A."/>
            <person name="Feasley C.L."/>
            <person name="Dalin E."/>
            <person name="Tu H."/>
            <person name="Huang E."/>
            <person name="Barry K."/>
            <person name="Lindquist E."/>
            <person name="Shapiro H."/>
            <person name="Bruce D."/>
            <person name="Schmutz J."/>
            <person name="Salamov A."/>
            <person name="Fey P."/>
            <person name="Gaudet P."/>
            <person name="Anjard C."/>
            <person name="Babu M.M."/>
            <person name="Basu S."/>
            <person name="Bushmanova Y."/>
            <person name="van der Wel H."/>
            <person name="Katoh-Kurasawa M."/>
            <person name="Dinh C."/>
            <person name="Coutinho P.M."/>
            <person name="Saito T."/>
            <person name="Elias M."/>
            <person name="Schaap P."/>
            <person name="Kay R.R."/>
            <person name="Henrissat B."/>
            <person name="Eichinger L."/>
            <person name="Rivero F."/>
            <person name="Putnam N.H."/>
            <person name="West C.M."/>
            <person name="Loomis W.F."/>
            <person name="Chisholm R.L."/>
            <person name="Shaulsky G."/>
            <person name="Strassmann J.E."/>
            <person name="Queller D.C."/>
            <person name="Kuspa A."/>
            <person name="Grigoriev I.V."/>
        </authorList>
    </citation>
    <scope>NUCLEOTIDE SEQUENCE [LARGE SCALE GENOMIC DNA]</scope>
    <source>
        <strain evidence="2">QSDP1</strain>
    </source>
</reference>
<dbReference type="OrthoDB" id="514248at2759"/>
<sequence>MGVICKYSSQSYFNSNSSIKRDQEKISQLGIQIFQKFYFDGKSSISKSESIHLRDISRHYGHLVNEKLNVLGIDVNNKIKFQFYSSMVGRKGNLKPLLELLKNNFGLPNSKFFTAELSQGNTQRWVISWIVDDFFLRSFINNN</sequence>
<organism evidence="1 2">
    <name type="scientific">Dictyostelium purpureum</name>
    <name type="common">Slime mold</name>
    <dbReference type="NCBI Taxonomy" id="5786"/>
    <lineage>
        <taxon>Eukaryota</taxon>
        <taxon>Amoebozoa</taxon>
        <taxon>Evosea</taxon>
        <taxon>Eumycetozoa</taxon>
        <taxon>Dictyostelia</taxon>
        <taxon>Dictyosteliales</taxon>
        <taxon>Dictyosteliaceae</taxon>
        <taxon>Dictyostelium</taxon>
    </lineage>
</organism>